<keyword evidence="16" id="KW-0732">Signal</keyword>
<dbReference type="PROSITE" id="PS51987">
    <property type="entry name" value="GS_CATALYTIC"/>
    <property type="match status" value="1"/>
</dbReference>
<evidence type="ECO:0000256" key="10">
    <source>
        <dbReference type="PROSITE-ProRule" id="PRU00124"/>
    </source>
</evidence>
<dbReference type="PROSITE" id="PS50068">
    <property type="entry name" value="LDLRA_2"/>
    <property type="match status" value="1"/>
</dbReference>
<dbReference type="GO" id="GO:0016020">
    <property type="term" value="C:membrane"/>
    <property type="evidence" value="ECO:0007669"/>
    <property type="project" value="InterPro"/>
</dbReference>
<keyword evidence="15" id="KW-1133">Transmembrane helix</keyword>
<feature type="disulfide bond" evidence="10">
    <location>
        <begin position="238"/>
        <end position="256"/>
    </location>
</feature>
<evidence type="ECO:0000256" key="4">
    <source>
        <dbReference type="ARBA" id="ARBA00021364"/>
    </source>
</evidence>
<dbReference type="STRING" id="52904.ENSSMAP00000024280"/>
<dbReference type="InterPro" id="IPR036651">
    <property type="entry name" value="Gln_synt_N_sf"/>
</dbReference>
<dbReference type="PRINTS" id="PR00261">
    <property type="entry name" value="LDLRECEPTOR"/>
</dbReference>
<feature type="transmembrane region" description="Helical" evidence="15">
    <location>
        <begin position="1133"/>
        <end position="1155"/>
    </location>
</feature>
<evidence type="ECO:0000256" key="8">
    <source>
        <dbReference type="ARBA" id="ARBA00022840"/>
    </source>
</evidence>
<dbReference type="GO" id="GO:0005524">
    <property type="term" value="F:ATP binding"/>
    <property type="evidence" value="ECO:0007669"/>
    <property type="project" value="UniProtKB-KW"/>
</dbReference>
<sequence>MFQWRSSAAVILLLVLHWVAESQAQTCQSPERKCDFVCDCDKCSDELNCGYAGNGFECDFEDTGNCGWSDRSVNAAYGWGRHQRGDTLPDSGPSSDYTTGTATGWFMGVSAVKSESPKTAVLVSPEMQQSSPTCRLRLRYFLWDSGHTGLGSTPLWASVRHKDSSEAVVWRPEATSIRGWREATIFLGRNPTTFQIHLYSQRSEGQKGDVAIDQMEFLDCALPLPLPGKKCPAEMVECKREGCVERRQVCDGTDDCGDGTDEEKCEGYRLCNFEDGLCDWNLRSLSKLKWVRTSQENISISDPLKGPGRDHSNNSASGHFLYVTVPDGGLTMDWAAFQSPRLEPTNSSHPCKMVMYTHQFGPRSGGLTVLVADQNISAVWERGGALGDVWVKAEAEIVTSFPFQIVIMAAIRNSAYGGIAIDSIMLSPECRLSTANFTLASFPKSPKDPCAEPDKMCDFNPDCPGADDEAKCGDFSYAKGSSGWTDSSIGSQGWTLYENSTSKEDYLFVAKAPGQQLTEAQTRTPLLGPSGAACSLSFDFALGGSPDHIGELSVRVIDSLLGPQPKLWEFGGKTGVGEEAWRRANVTIGARKHRFQLALEARAVKLCSCSKIKVRNVRFISCHAEYFPSSPTALSCNFEDGLCGWYQDNSDNFDWTVVSGMDHTIGPGKSLVVDMWSPSLRGLFGRLVSFTQSPGPTDYCLSFFYKLYGPNAGALNVKLLDGHGYEIVLWTRSGAHGNVWHEGHCPVPHQLTSFQLMFEAVRSGFDGQVAIDDVTFVARPCSVPRTCSFEGQRCGYSSSGSVHWVLRSGRTATTVPGPKTDHTLETDLGFYMMANTGANILPSGSAAVLTSPVQPGTTKTECVHFWYHMGGVNPGSLTVYMKPEKGARAKIFSDGLNQGDVWRHGNGNITSPLVDWQLEFEVVGAGGKDTHVAVDDVFLSAHPCQNQGSRCSLERGMCSWSNTQNVKVDKLDWELTCPGAERHYSTPPEDHTLGTEKGHFLFFPSSNRTAANQNAQLLSPHLPPTGGTCLKFWVYKPFSCKKFISADSQLMVWRLTGGRLHQLLAVDEVGGPWKRFDVDITSPEEYQIVFEGIKGSLGVVALDDIEYTIGVNCAKVVTDSGTTSPKSDNAGGIAASVIVVLLLVGTLIALLVFYWRTRQRDETLIGRSSPSLSRNSGFRNDTYDPALTFSADAREVEVASRVCQGAWRAGSPSLRADSAGRDLRKSCRIENMASVSLSSRLDKSVRQHYLSLPQGGKCQVTYVWIDGTGEEVRGKTRTLDSEPKSTKDIPEWNFDGSSTFQSEGSNSDMYLIPVCMFRDPFTLDPNKLVLCEVLKYNRIPAESNHRAGCSKVMREVKEHCIWFGMEQEYTLFGTDGHPFSWPAQGYPLPQGPYYCGVGANNAYGRDIMECHYKACLYAGVNIYGTNAEVMPSQWEFQVGPCEGVDMGDHLWVARYLLQRVCEDFGVIASLDPKPMKGNWNGAGCHTNVSTKQMREEDGLEHIEQAIAKLEKRHKEHIRVYDPHGGRDNMRRLTGHHETSSIDHFSAGVANRGASIRIPRQVGQEKRGYFEDRRPASNCDPYVVTKAIACTCLLDPEQVEEGK</sequence>
<evidence type="ECO:0000256" key="1">
    <source>
        <dbReference type="ARBA" id="ARBA00004496"/>
    </source>
</evidence>
<dbReference type="PROSITE" id="PS01209">
    <property type="entry name" value="LDLRA_1"/>
    <property type="match status" value="1"/>
</dbReference>
<dbReference type="PROSITE" id="PS00180">
    <property type="entry name" value="GLNA_1"/>
    <property type="match status" value="1"/>
</dbReference>
<dbReference type="PROSITE" id="PS50060">
    <property type="entry name" value="MAM_2"/>
    <property type="match status" value="6"/>
</dbReference>
<dbReference type="Pfam" id="PF03951">
    <property type="entry name" value="Gln-synt_N"/>
    <property type="match status" value="1"/>
</dbReference>
<protein>
    <recommendedName>
        <fullName evidence="4 13">Glutamine synthetase</fullName>
        <ecNumber evidence="3 13">6.3.1.2</ecNumber>
    </recommendedName>
</protein>
<dbReference type="GO" id="GO:0006542">
    <property type="term" value="P:glutamine biosynthetic process"/>
    <property type="evidence" value="ECO:0007669"/>
    <property type="project" value="InterPro"/>
</dbReference>
<dbReference type="SUPFAM" id="SSF55931">
    <property type="entry name" value="Glutamine synthetase/guanido kinase"/>
    <property type="match status" value="1"/>
</dbReference>
<dbReference type="PANTHER" id="PTHR20852:SF43">
    <property type="entry name" value="GLUTAMINE SYNTHETASE"/>
    <property type="match status" value="1"/>
</dbReference>
<dbReference type="SMART" id="SM00192">
    <property type="entry name" value="LDLa"/>
    <property type="match status" value="2"/>
</dbReference>
<keyword evidence="15" id="KW-0812">Transmembrane</keyword>
<evidence type="ECO:0000256" key="15">
    <source>
        <dbReference type="SAM" id="Phobius"/>
    </source>
</evidence>
<dbReference type="CDD" id="cd06263">
    <property type="entry name" value="MAM"/>
    <property type="match status" value="5"/>
</dbReference>
<dbReference type="EMBL" id="CP026258">
    <property type="protein sequence ID" value="AWP14964.1"/>
    <property type="molecule type" value="Genomic_DNA"/>
</dbReference>
<proteinExistence type="inferred from homology"/>
<keyword evidence="8 13" id="KW-0067">ATP-binding</keyword>
<feature type="disulfide bond" evidence="10">
    <location>
        <begin position="231"/>
        <end position="243"/>
    </location>
</feature>
<organism evidence="20 21">
    <name type="scientific">Scophthalmus maximus</name>
    <name type="common">Turbot</name>
    <name type="synonym">Psetta maxima</name>
    <dbReference type="NCBI Taxonomy" id="52904"/>
    <lineage>
        <taxon>Eukaryota</taxon>
        <taxon>Metazoa</taxon>
        <taxon>Chordata</taxon>
        <taxon>Craniata</taxon>
        <taxon>Vertebrata</taxon>
        <taxon>Euteleostomi</taxon>
        <taxon>Actinopterygii</taxon>
        <taxon>Neopterygii</taxon>
        <taxon>Teleostei</taxon>
        <taxon>Neoteleostei</taxon>
        <taxon>Acanthomorphata</taxon>
        <taxon>Carangaria</taxon>
        <taxon>Pleuronectiformes</taxon>
        <taxon>Pleuronectoidei</taxon>
        <taxon>Scophthalmidae</taxon>
        <taxon>Scophthalmus</taxon>
    </lineage>
</organism>
<evidence type="ECO:0000256" key="9">
    <source>
        <dbReference type="ARBA" id="ARBA00023157"/>
    </source>
</evidence>
<feature type="domain" description="MAM" evidence="17">
    <location>
        <begin position="949"/>
        <end position="1115"/>
    </location>
</feature>
<feature type="domain" description="MAM" evidence="17">
    <location>
        <begin position="269"/>
        <end position="432"/>
    </location>
</feature>
<evidence type="ECO:0000313" key="21">
    <source>
        <dbReference type="Proteomes" id="UP000246464"/>
    </source>
</evidence>
<evidence type="ECO:0000259" key="17">
    <source>
        <dbReference type="PROSITE" id="PS50060"/>
    </source>
</evidence>
<dbReference type="SUPFAM" id="SSF57424">
    <property type="entry name" value="LDL receptor-like module"/>
    <property type="match status" value="1"/>
</dbReference>
<evidence type="ECO:0000313" key="20">
    <source>
        <dbReference type="EMBL" id="AWP14964.1"/>
    </source>
</evidence>
<dbReference type="InterPro" id="IPR050292">
    <property type="entry name" value="Glutamine_Synthetase"/>
</dbReference>
<keyword evidence="9 10" id="KW-1015">Disulfide bond</keyword>
<keyword evidence="14" id="KW-0175">Coiled coil</keyword>
<feature type="domain" description="MAM" evidence="17">
    <location>
        <begin position="785"/>
        <end position="946"/>
    </location>
</feature>
<comment type="catalytic activity">
    <reaction evidence="13">
        <text>L-glutamate + NH4(+) + ATP = L-glutamine + ADP + phosphate + H(+)</text>
        <dbReference type="Rhea" id="RHEA:16169"/>
        <dbReference type="ChEBI" id="CHEBI:15378"/>
        <dbReference type="ChEBI" id="CHEBI:28938"/>
        <dbReference type="ChEBI" id="CHEBI:29985"/>
        <dbReference type="ChEBI" id="CHEBI:30616"/>
        <dbReference type="ChEBI" id="CHEBI:43474"/>
        <dbReference type="ChEBI" id="CHEBI:58359"/>
        <dbReference type="ChEBI" id="CHEBI:456216"/>
        <dbReference type="EC" id="6.3.1.2"/>
    </reaction>
</comment>
<feature type="domain" description="GS beta-grasp" evidence="18">
    <location>
        <begin position="1258"/>
        <end position="1338"/>
    </location>
</feature>
<gene>
    <name evidence="20" type="ORF">SMAX5B_015140</name>
</gene>
<dbReference type="InterPro" id="IPR027303">
    <property type="entry name" value="Gln_synth_gly_rich_site"/>
</dbReference>
<dbReference type="InterPro" id="IPR023415">
    <property type="entry name" value="LDLR_class-A_CS"/>
</dbReference>
<keyword evidence="5" id="KW-0963">Cytoplasm</keyword>
<feature type="domain" description="GS catalytic" evidence="19">
    <location>
        <begin position="1345"/>
        <end position="1602"/>
    </location>
</feature>
<feature type="chain" id="PRO_5015992711" description="Glutamine synthetase" evidence="16">
    <location>
        <begin position="25"/>
        <end position="1602"/>
    </location>
</feature>
<dbReference type="CDD" id="cd00112">
    <property type="entry name" value="LDLa"/>
    <property type="match status" value="1"/>
</dbReference>
<feature type="domain" description="MAM" evidence="17">
    <location>
        <begin position="455"/>
        <end position="624"/>
    </location>
</feature>
<feature type="domain" description="MAM" evidence="17">
    <location>
        <begin position="56"/>
        <end position="222"/>
    </location>
</feature>
<evidence type="ECO:0000259" key="18">
    <source>
        <dbReference type="PROSITE" id="PS51986"/>
    </source>
</evidence>
<evidence type="ECO:0000256" key="5">
    <source>
        <dbReference type="ARBA" id="ARBA00022490"/>
    </source>
</evidence>
<accession>A0A2U9CEF6</accession>
<dbReference type="SMART" id="SM00137">
    <property type="entry name" value="MAM"/>
    <property type="match status" value="5"/>
</dbReference>
<evidence type="ECO:0000256" key="14">
    <source>
        <dbReference type="SAM" id="Coils"/>
    </source>
</evidence>
<evidence type="ECO:0000256" key="3">
    <source>
        <dbReference type="ARBA" id="ARBA00012937"/>
    </source>
</evidence>
<dbReference type="PROSITE" id="PS00181">
    <property type="entry name" value="GLNA_ATP"/>
    <property type="match status" value="1"/>
</dbReference>
<dbReference type="SUPFAM" id="SSF54368">
    <property type="entry name" value="Glutamine synthetase, N-terminal domain"/>
    <property type="match status" value="1"/>
</dbReference>
<evidence type="ECO:0000256" key="2">
    <source>
        <dbReference type="ARBA" id="ARBA00009897"/>
    </source>
</evidence>
<dbReference type="GO" id="GO:0004356">
    <property type="term" value="F:glutamine synthetase activity"/>
    <property type="evidence" value="ECO:0007669"/>
    <property type="project" value="UniProtKB-EC"/>
</dbReference>
<keyword evidence="21" id="KW-1185">Reference proteome</keyword>
<name>A0A2U9CEF6_SCOMX</name>
<reference evidence="20 21" key="1">
    <citation type="submission" date="2017-12" db="EMBL/GenBank/DDBJ databases">
        <title>Integrating genomic resources of turbot (Scophthalmus maximus) in depth evaluation of genetic and physical mapping variation across individuals.</title>
        <authorList>
            <person name="Martinez P."/>
        </authorList>
    </citation>
    <scope>NUCLEOTIDE SEQUENCE [LARGE SCALE GENOMIC DNA]</scope>
</reference>
<comment type="similarity">
    <text evidence="2 11 12">Belongs to the glutamine synthetase family.</text>
</comment>
<dbReference type="InterPro" id="IPR002172">
    <property type="entry name" value="LDrepeatLR_classA_rpt"/>
</dbReference>
<dbReference type="PANTHER" id="PTHR20852">
    <property type="entry name" value="GLUTAMINE SYNTHETASE"/>
    <property type="match status" value="1"/>
</dbReference>
<dbReference type="InterPro" id="IPR036055">
    <property type="entry name" value="LDL_receptor-like_sf"/>
</dbReference>
<dbReference type="GO" id="GO:0005737">
    <property type="term" value="C:cytoplasm"/>
    <property type="evidence" value="ECO:0007669"/>
    <property type="project" value="UniProtKB-SubCell"/>
</dbReference>
<keyword evidence="6 13" id="KW-0436">Ligase</keyword>
<evidence type="ECO:0000256" key="7">
    <source>
        <dbReference type="ARBA" id="ARBA00022741"/>
    </source>
</evidence>
<dbReference type="EC" id="6.3.1.2" evidence="3 13"/>
<evidence type="ECO:0000256" key="13">
    <source>
        <dbReference type="RuleBase" id="RU004356"/>
    </source>
</evidence>
<dbReference type="InterPro" id="IPR027302">
    <property type="entry name" value="Gln_synth_N_conserv_site"/>
</dbReference>
<dbReference type="FunFam" id="3.10.20.70:FF:000004">
    <property type="entry name" value="Glutamine synthetase"/>
    <property type="match status" value="1"/>
</dbReference>
<dbReference type="SUPFAM" id="SSF49899">
    <property type="entry name" value="Concanavalin A-like lectins/glucanases"/>
    <property type="match status" value="6"/>
</dbReference>
<evidence type="ECO:0000256" key="11">
    <source>
        <dbReference type="PROSITE-ProRule" id="PRU01330"/>
    </source>
</evidence>
<feature type="coiled-coil region" evidence="14">
    <location>
        <begin position="1492"/>
        <end position="1519"/>
    </location>
</feature>
<feature type="signal peptide" evidence="16">
    <location>
        <begin position="1"/>
        <end position="24"/>
    </location>
</feature>
<dbReference type="SMART" id="SM01230">
    <property type="entry name" value="Gln-synt_C"/>
    <property type="match status" value="1"/>
</dbReference>
<feature type="disulfide bond" evidence="10">
    <location>
        <begin position="250"/>
        <end position="265"/>
    </location>
</feature>
<evidence type="ECO:0000256" key="12">
    <source>
        <dbReference type="RuleBase" id="RU000384"/>
    </source>
</evidence>
<evidence type="ECO:0000259" key="19">
    <source>
        <dbReference type="PROSITE" id="PS51987"/>
    </source>
</evidence>
<comment type="subcellular location">
    <subcellularLocation>
        <location evidence="1">Cytoplasm</location>
    </subcellularLocation>
</comment>
<dbReference type="FunFam" id="3.30.590.10:FF:000011">
    <property type="entry name" value="Glutamine synthetase"/>
    <property type="match status" value="1"/>
</dbReference>
<keyword evidence="15" id="KW-0472">Membrane</keyword>
<dbReference type="Pfam" id="PF00057">
    <property type="entry name" value="Ldl_recept_a"/>
    <property type="match status" value="1"/>
</dbReference>
<dbReference type="PROSITE" id="PS51986">
    <property type="entry name" value="GS_BETA_GRASP"/>
    <property type="match status" value="1"/>
</dbReference>
<dbReference type="Gene3D" id="4.10.400.10">
    <property type="entry name" value="Low-density Lipoprotein Receptor"/>
    <property type="match status" value="1"/>
</dbReference>
<evidence type="ECO:0000256" key="16">
    <source>
        <dbReference type="SAM" id="SignalP"/>
    </source>
</evidence>
<dbReference type="Proteomes" id="UP000246464">
    <property type="component" value="Chromosome 16"/>
</dbReference>
<dbReference type="InterPro" id="IPR008147">
    <property type="entry name" value="Gln_synt_N"/>
</dbReference>
<dbReference type="InterPro" id="IPR013320">
    <property type="entry name" value="ConA-like_dom_sf"/>
</dbReference>
<dbReference type="Gene3D" id="3.30.590.10">
    <property type="entry name" value="Glutamine synthetase/guanido kinase, catalytic domain"/>
    <property type="match status" value="1"/>
</dbReference>
<keyword evidence="7 13" id="KW-0547">Nucleotide-binding</keyword>
<feature type="domain" description="MAM" evidence="17">
    <location>
        <begin position="634"/>
        <end position="783"/>
    </location>
</feature>
<dbReference type="InterPro" id="IPR008146">
    <property type="entry name" value="Gln_synth_cat_dom"/>
</dbReference>
<evidence type="ECO:0000256" key="6">
    <source>
        <dbReference type="ARBA" id="ARBA00022598"/>
    </source>
</evidence>
<dbReference type="InterPro" id="IPR014746">
    <property type="entry name" value="Gln_synth/guanido_kin_cat_dom"/>
</dbReference>
<dbReference type="Pfam" id="PF00629">
    <property type="entry name" value="MAM"/>
    <property type="match status" value="6"/>
</dbReference>
<dbReference type="Pfam" id="PF00120">
    <property type="entry name" value="Gln-synt_C"/>
    <property type="match status" value="1"/>
</dbReference>
<dbReference type="Gene3D" id="3.10.20.70">
    <property type="entry name" value="Glutamine synthetase, N-terminal domain"/>
    <property type="match status" value="1"/>
</dbReference>
<dbReference type="InterPro" id="IPR000998">
    <property type="entry name" value="MAM_dom"/>
</dbReference>
<dbReference type="Gene3D" id="2.60.120.200">
    <property type="match status" value="6"/>
</dbReference>